<dbReference type="Pfam" id="PF02009">
    <property type="entry name" value="RIFIN"/>
    <property type="match status" value="1"/>
</dbReference>
<keyword evidence="1" id="KW-0812">Transmembrane</keyword>
<keyword evidence="1" id="KW-0472">Membrane</keyword>
<dbReference type="NCBIfam" id="TIGR01477">
    <property type="entry name" value="RIFIN"/>
    <property type="match status" value="1"/>
</dbReference>
<accession>A0A060RMJ2</accession>
<evidence type="ECO:0000313" key="3">
    <source>
        <dbReference type="Proteomes" id="UP000027581"/>
    </source>
</evidence>
<keyword evidence="3" id="KW-1185">Reference proteome</keyword>
<evidence type="ECO:0000313" key="2">
    <source>
        <dbReference type="EMBL" id="CDO61939.1"/>
    </source>
</evidence>
<organism evidence="2 3">
    <name type="scientific">Plasmodium reichenowi</name>
    <dbReference type="NCBI Taxonomy" id="5854"/>
    <lineage>
        <taxon>Eukaryota</taxon>
        <taxon>Sar</taxon>
        <taxon>Alveolata</taxon>
        <taxon>Apicomplexa</taxon>
        <taxon>Aconoidasida</taxon>
        <taxon>Haemosporida</taxon>
        <taxon>Plasmodiidae</taxon>
        <taxon>Plasmodium</taxon>
        <taxon>Plasmodium (Laverania)</taxon>
    </lineage>
</organism>
<proteinExistence type="predicted"/>
<feature type="transmembrane region" description="Helical" evidence="1">
    <location>
        <begin position="211"/>
        <end position="232"/>
    </location>
</feature>
<gene>
    <name evidence="2" type="primary">RIF</name>
    <name evidence="2" type="ORF">PRCDC_0057000</name>
</gene>
<protein>
    <submittedName>
        <fullName evidence="2">Rifin</fullName>
    </submittedName>
</protein>
<sequence>QNDAIPTCVCEKSLEDKVEKECLKCAQNLGGIVAPSSGVLAGISEGAISAWQTTKIAAATQEAIAKGALVGEAARIPAGVDAVIDGLNALKIEELGIVSWKPYFSEGYCIKVKELATVILKKRDMICGTSSTLGEDTCKQINISIGTMQANGQPAAPGPGPIETVLNGIVEGAEKTAETEAAKVTSTTTTNIITEKTGEINATCAACHSTIIASIVAIVVIVLIMVIMYLILRYRRKKKMKKKLQYIKLLEE</sequence>
<reference evidence="2" key="2">
    <citation type="submission" date="2014-05" db="EMBL/GenBank/DDBJ databases">
        <title>The genome sequences of chimpanzee malaria parasites reveal the path to human adaptation.</title>
        <authorList>
            <person name="Otto T.D."/>
            <person name="Rayner J.C."/>
            <person name="Boehme U."/>
            <person name="Pain A."/>
            <person name="Spottiswoode N."/>
            <person name="Sanders M."/>
            <person name="Quail M."/>
            <person name="Ollomo B."/>
            <person name="Renaud F."/>
            <person name="Thomas A.W."/>
            <person name="Prugnolle F."/>
            <person name="Conway D.J."/>
            <person name="Newbold C."/>
            <person name="Berriman M."/>
        </authorList>
    </citation>
    <scope>NUCLEOTIDE SEQUENCE [LARGE SCALE GENOMIC DNA]</scope>
    <source>
        <strain evidence="2">CDC</strain>
    </source>
</reference>
<keyword evidence="1" id="KW-1133">Transmembrane helix</keyword>
<evidence type="ECO:0000256" key="1">
    <source>
        <dbReference type="SAM" id="Phobius"/>
    </source>
</evidence>
<feature type="non-terminal residue" evidence="2">
    <location>
        <position position="1"/>
    </location>
</feature>
<reference evidence="2" key="1">
    <citation type="submission" date="2014-01" db="EMBL/GenBank/DDBJ databases">
        <authorList>
            <person name="Aslett M."/>
        </authorList>
    </citation>
    <scope>NUCLEOTIDE SEQUENCE</scope>
    <source>
        <strain evidence="2">CDC</strain>
    </source>
</reference>
<dbReference type="VEuPathDB" id="PlasmoDB:PRCDC_0057000"/>
<dbReference type="Proteomes" id="UP000027581">
    <property type="component" value="Unassembled WGS sequence"/>
</dbReference>
<dbReference type="InterPro" id="IPR006373">
    <property type="entry name" value="VSA_Rifin"/>
</dbReference>
<dbReference type="AlphaFoldDB" id="A0A060RMJ2"/>
<name>A0A060RMJ2_PLARE</name>
<dbReference type="EMBL" id="HG810604">
    <property type="protein sequence ID" value="CDO61939.1"/>
    <property type="molecule type" value="Genomic_DNA"/>
</dbReference>